<feature type="domain" description="EAL" evidence="3">
    <location>
        <begin position="154"/>
        <end position="408"/>
    </location>
</feature>
<sequence>MKSISDLSILIVEDEPLQRAVLTGNLKRMGAQKVLEAADGREAIQLLRTHGVDLIFCDIGMPNMDGPQFIVQHVEQVRNEQGPQRQFPMLVWVSVLGAGMLDSHIRLAKSAGFTVVEALPKPLSNISLCYVIELAIALSKPRRQRRTGADDALRNITDDDLLRAICDVDEFDVWYCPQISPVSLRMAAAAAEVRWNHPRFRKLRPEQFMALIEQQGLGLVLFYRTVNHVLRVQQKLKAYGHCVPFGIKASAQTLQTPEIVDYLADRVRQHQLSPEQVSIILAENGAPVRSVHLSASLNRLRIKGFGLSLNGFGAGSANINMLSEMPFTGIHIDGGLVGQLLRHELSRNMVDSIFVMGRRLGLDVVACGVDDLETAEALREMGCQLLQGGVAPAMKASELLHAVRRGTEAPSCDSTQVPA</sequence>
<keyword evidence="1" id="KW-0597">Phosphoprotein</keyword>
<dbReference type="InterPro" id="IPR050706">
    <property type="entry name" value="Cyclic-di-GMP_PDE-like"/>
</dbReference>
<dbReference type="RefSeq" id="WP_402701600.1">
    <property type="nucleotide sequence ID" value="NZ_JBIUZV010000008.1"/>
</dbReference>
<feature type="modified residue" description="4-aspartylphosphate" evidence="1">
    <location>
        <position position="58"/>
    </location>
</feature>
<keyword evidence="5" id="KW-1185">Reference proteome</keyword>
<dbReference type="SMART" id="SM00052">
    <property type="entry name" value="EAL"/>
    <property type="match status" value="1"/>
</dbReference>
<organism evidence="4 5">
    <name type="scientific">Herbaspirillum chlorophenolicum</name>
    <dbReference type="NCBI Taxonomy" id="211589"/>
    <lineage>
        <taxon>Bacteria</taxon>
        <taxon>Pseudomonadati</taxon>
        <taxon>Pseudomonadota</taxon>
        <taxon>Betaproteobacteria</taxon>
        <taxon>Burkholderiales</taxon>
        <taxon>Oxalobacteraceae</taxon>
        <taxon>Herbaspirillum</taxon>
    </lineage>
</organism>
<dbReference type="CDD" id="cd17546">
    <property type="entry name" value="REC_hyHK_CKI1_RcsC-like"/>
    <property type="match status" value="1"/>
</dbReference>
<dbReference type="InterPro" id="IPR035919">
    <property type="entry name" value="EAL_sf"/>
</dbReference>
<dbReference type="InterPro" id="IPR011006">
    <property type="entry name" value="CheY-like_superfamily"/>
</dbReference>
<dbReference type="InterPro" id="IPR001633">
    <property type="entry name" value="EAL_dom"/>
</dbReference>
<evidence type="ECO:0000256" key="1">
    <source>
        <dbReference type="PROSITE-ProRule" id="PRU00169"/>
    </source>
</evidence>
<dbReference type="Proteomes" id="UP001617427">
    <property type="component" value="Unassembled WGS sequence"/>
</dbReference>
<dbReference type="EMBL" id="JBIUZV010000008">
    <property type="protein sequence ID" value="MFJ3047127.1"/>
    <property type="molecule type" value="Genomic_DNA"/>
</dbReference>
<accession>A0ABW8F1F5</accession>
<comment type="caution">
    <text evidence="4">The sequence shown here is derived from an EMBL/GenBank/DDBJ whole genome shotgun (WGS) entry which is preliminary data.</text>
</comment>
<evidence type="ECO:0000313" key="4">
    <source>
        <dbReference type="EMBL" id="MFJ3047127.1"/>
    </source>
</evidence>
<dbReference type="PANTHER" id="PTHR33121">
    <property type="entry name" value="CYCLIC DI-GMP PHOSPHODIESTERASE PDEF"/>
    <property type="match status" value="1"/>
</dbReference>
<gene>
    <name evidence="4" type="ORF">ACIPEN_14960</name>
</gene>
<dbReference type="InterPro" id="IPR001789">
    <property type="entry name" value="Sig_transdc_resp-reg_receiver"/>
</dbReference>
<dbReference type="PROSITE" id="PS50883">
    <property type="entry name" value="EAL"/>
    <property type="match status" value="1"/>
</dbReference>
<protein>
    <submittedName>
        <fullName evidence="4">EAL domain-containing protein</fullName>
    </submittedName>
</protein>
<dbReference type="SUPFAM" id="SSF52172">
    <property type="entry name" value="CheY-like"/>
    <property type="match status" value="1"/>
</dbReference>
<reference evidence="4 5" key="1">
    <citation type="submission" date="2024-10" db="EMBL/GenBank/DDBJ databases">
        <title>The Natural Products Discovery Center: Release of the First 8490 Sequenced Strains for Exploring Actinobacteria Biosynthetic Diversity.</title>
        <authorList>
            <person name="Kalkreuter E."/>
            <person name="Kautsar S.A."/>
            <person name="Yang D."/>
            <person name="Bader C.D."/>
            <person name="Teijaro C.N."/>
            <person name="Fluegel L."/>
            <person name="Davis C.M."/>
            <person name="Simpson J.R."/>
            <person name="Lauterbach L."/>
            <person name="Steele A.D."/>
            <person name="Gui C."/>
            <person name="Meng S."/>
            <person name="Li G."/>
            <person name="Viehrig K."/>
            <person name="Ye F."/>
            <person name="Su P."/>
            <person name="Kiefer A.F."/>
            <person name="Nichols A."/>
            <person name="Cepeda A.J."/>
            <person name="Yan W."/>
            <person name="Fan B."/>
            <person name="Jiang Y."/>
            <person name="Adhikari A."/>
            <person name="Zheng C.-J."/>
            <person name="Schuster L."/>
            <person name="Cowan T.M."/>
            <person name="Smanski M.J."/>
            <person name="Chevrette M.G."/>
            <person name="De Carvalho L.P.S."/>
            <person name="Shen B."/>
        </authorList>
    </citation>
    <scope>NUCLEOTIDE SEQUENCE [LARGE SCALE GENOMIC DNA]</scope>
    <source>
        <strain evidence="4 5">NPDC087045</strain>
    </source>
</reference>
<proteinExistence type="predicted"/>
<dbReference type="Gene3D" id="3.20.20.450">
    <property type="entry name" value="EAL domain"/>
    <property type="match status" value="1"/>
</dbReference>
<evidence type="ECO:0000313" key="5">
    <source>
        <dbReference type="Proteomes" id="UP001617427"/>
    </source>
</evidence>
<dbReference type="PANTHER" id="PTHR33121:SF71">
    <property type="entry name" value="OXYGEN SENSOR PROTEIN DOSP"/>
    <property type="match status" value="1"/>
</dbReference>
<dbReference type="CDD" id="cd01948">
    <property type="entry name" value="EAL"/>
    <property type="match status" value="1"/>
</dbReference>
<dbReference type="Gene3D" id="3.40.50.2300">
    <property type="match status" value="1"/>
</dbReference>
<dbReference type="PROSITE" id="PS50110">
    <property type="entry name" value="RESPONSE_REGULATORY"/>
    <property type="match status" value="1"/>
</dbReference>
<feature type="domain" description="Response regulatory" evidence="2">
    <location>
        <begin position="8"/>
        <end position="136"/>
    </location>
</feature>
<evidence type="ECO:0000259" key="2">
    <source>
        <dbReference type="PROSITE" id="PS50110"/>
    </source>
</evidence>
<name>A0ABW8F1F5_9BURK</name>
<dbReference type="SUPFAM" id="SSF141868">
    <property type="entry name" value="EAL domain-like"/>
    <property type="match status" value="1"/>
</dbReference>
<dbReference type="Pfam" id="PF00563">
    <property type="entry name" value="EAL"/>
    <property type="match status" value="1"/>
</dbReference>
<dbReference type="Pfam" id="PF00072">
    <property type="entry name" value="Response_reg"/>
    <property type="match status" value="1"/>
</dbReference>
<evidence type="ECO:0000259" key="3">
    <source>
        <dbReference type="PROSITE" id="PS50883"/>
    </source>
</evidence>
<dbReference type="SMART" id="SM00448">
    <property type="entry name" value="REC"/>
    <property type="match status" value="1"/>
</dbReference>